<dbReference type="PROSITE" id="PS50143">
    <property type="entry name" value="BIR_REPEAT_2"/>
    <property type="match status" value="1"/>
</dbReference>
<reference evidence="4 5" key="2">
    <citation type="submission" date="2019-01" db="EMBL/GenBank/DDBJ databases">
        <title>The decoding of complex shrimp genome reveals the adaptation for benthos swimmer, frequently molting mechanism and breeding impact on genome.</title>
        <authorList>
            <person name="Sun Y."/>
            <person name="Gao Y."/>
            <person name="Yu Y."/>
        </authorList>
    </citation>
    <scope>NUCLEOTIDE SEQUENCE [LARGE SCALE GENOMIC DNA]</scope>
    <source>
        <tissue evidence="4">Muscle</tissue>
    </source>
</reference>
<dbReference type="InterPro" id="IPR051190">
    <property type="entry name" value="Baculoviral_IAP"/>
</dbReference>
<dbReference type="GO" id="GO:0046872">
    <property type="term" value="F:metal ion binding"/>
    <property type="evidence" value="ECO:0007669"/>
    <property type="project" value="UniProtKB-KW"/>
</dbReference>
<evidence type="ECO:0000256" key="3">
    <source>
        <dbReference type="SAM" id="MobiDB-lite"/>
    </source>
</evidence>
<evidence type="ECO:0000256" key="2">
    <source>
        <dbReference type="ARBA" id="ARBA00022833"/>
    </source>
</evidence>
<dbReference type="PANTHER" id="PTHR46771:SF5">
    <property type="entry name" value="DETERIN"/>
    <property type="match status" value="1"/>
</dbReference>
<dbReference type="InterPro" id="IPR001370">
    <property type="entry name" value="BIR_rpt"/>
</dbReference>
<comment type="caution">
    <text evidence="4">The sequence shown here is derived from an EMBL/GenBank/DDBJ whole genome shotgun (WGS) entry which is preliminary data.</text>
</comment>
<dbReference type="Gene3D" id="1.10.1170.10">
    <property type="entry name" value="Inhibitor Of Apoptosis Protein (2mihbC-IAP-1), Chain A"/>
    <property type="match status" value="1"/>
</dbReference>
<dbReference type="Proteomes" id="UP000283509">
    <property type="component" value="Unassembled WGS sequence"/>
</dbReference>
<dbReference type="EMBL" id="QCYY01000505">
    <property type="protein sequence ID" value="ROT84748.1"/>
    <property type="molecule type" value="Genomic_DNA"/>
</dbReference>
<reference evidence="4 5" key="1">
    <citation type="submission" date="2018-04" db="EMBL/GenBank/DDBJ databases">
        <authorList>
            <person name="Zhang X."/>
            <person name="Yuan J."/>
            <person name="Li F."/>
            <person name="Xiang J."/>
        </authorList>
    </citation>
    <scope>NUCLEOTIDE SEQUENCE [LARGE SCALE GENOMIC DNA]</scope>
    <source>
        <tissue evidence="4">Muscle</tissue>
    </source>
</reference>
<dbReference type="PANTHER" id="PTHR46771">
    <property type="entry name" value="DETERIN"/>
    <property type="match status" value="1"/>
</dbReference>
<evidence type="ECO:0000256" key="1">
    <source>
        <dbReference type="ARBA" id="ARBA00022723"/>
    </source>
</evidence>
<organism evidence="4 5">
    <name type="scientific">Penaeus vannamei</name>
    <name type="common">Whiteleg shrimp</name>
    <name type="synonym">Litopenaeus vannamei</name>
    <dbReference type="NCBI Taxonomy" id="6689"/>
    <lineage>
        <taxon>Eukaryota</taxon>
        <taxon>Metazoa</taxon>
        <taxon>Ecdysozoa</taxon>
        <taxon>Arthropoda</taxon>
        <taxon>Crustacea</taxon>
        <taxon>Multicrustacea</taxon>
        <taxon>Malacostraca</taxon>
        <taxon>Eumalacostraca</taxon>
        <taxon>Eucarida</taxon>
        <taxon>Decapoda</taxon>
        <taxon>Dendrobranchiata</taxon>
        <taxon>Penaeoidea</taxon>
        <taxon>Penaeidae</taxon>
        <taxon>Penaeus</taxon>
    </lineage>
</organism>
<evidence type="ECO:0000313" key="5">
    <source>
        <dbReference type="Proteomes" id="UP000283509"/>
    </source>
</evidence>
<dbReference type="SMART" id="SM00238">
    <property type="entry name" value="BIR"/>
    <property type="match status" value="1"/>
</dbReference>
<gene>
    <name evidence="4" type="ORF">C7M84_022093</name>
</gene>
<sequence length="173" mass="19585">MSTEEKRLSTFKKWPYGSDTSINKEKMAAAGFYYIGNKKEPDLVRCFVCLKELDGWEVEDDPWEEHKNHASYCQFIHLNKAECEITFEEMHDLEMYRQINMATKVLTKKIKEFEKQAANTREAPPPPPSSPPSSSKKPPAPSLPSRPPAPPPSLKPPTPAPPFQDLLAPPSSF</sequence>
<proteinExistence type="predicted"/>
<feature type="region of interest" description="Disordered" evidence="3">
    <location>
        <begin position="114"/>
        <end position="173"/>
    </location>
</feature>
<keyword evidence="2" id="KW-0862">Zinc</keyword>
<protein>
    <submittedName>
        <fullName evidence="4">Survivin</fullName>
    </submittedName>
</protein>
<dbReference type="STRING" id="6689.A0A3R7QNH8"/>
<dbReference type="Pfam" id="PF00653">
    <property type="entry name" value="BIR"/>
    <property type="match status" value="1"/>
</dbReference>
<dbReference type="AlphaFoldDB" id="A0A3R7QNH8"/>
<dbReference type="OrthoDB" id="6415325at2759"/>
<accession>A0A3R7QNH8</accession>
<evidence type="ECO:0000313" key="4">
    <source>
        <dbReference type="EMBL" id="ROT84748.1"/>
    </source>
</evidence>
<name>A0A3R7QNH8_PENVA</name>
<dbReference type="SUPFAM" id="SSF57924">
    <property type="entry name" value="Inhibitor of apoptosis (IAP) repeat"/>
    <property type="match status" value="1"/>
</dbReference>
<dbReference type="CDD" id="cd00022">
    <property type="entry name" value="BIR"/>
    <property type="match status" value="1"/>
</dbReference>
<keyword evidence="5" id="KW-1185">Reference proteome</keyword>
<keyword evidence="1" id="KW-0479">Metal-binding</keyword>
<feature type="compositionally biased region" description="Pro residues" evidence="3">
    <location>
        <begin position="138"/>
        <end position="162"/>
    </location>
</feature>